<dbReference type="PROSITE" id="PS50279">
    <property type="entry name" value="BPTI_KUNITZ_2"/>
    <property type="match status" value="1"/>
</dbReference>
<dbReference type="Gene3D" id="4.10.75.10">
    <property type="entry name" value="Elafin-like"/>
    <property type="match status" value="1"/>
</dbReference>
<dbReference type="EMBL" id="WHWB01034144">
    <property type="protein sequence ID" value="KAJ7413377.1"/>
    <property type="molecule type" value="Genomic_DNA"/>
</dbReference>
<dbReference type="SMART" id="SM00131">
    <property type="entry name" value="KU"/>
    <property type="match status" value="1"/>
</dbReference>
<feature type="transmembrane region" description="Helical" evidence="3">
    <location>
        <begin position="372"/>
        <end position="390"/>
    </location>
</feature>
<keyword evidence="3" id="KW-1133">Transmembrane helix</keyword>
<keyword evidence="3" id="KW-0472">Membrane</keyword>
<feature type="region of interest" description="Disordered" evidence="2">
    <location>
        <begin position="86"/>
        <end position="122"/>
    </location>
</feature>
<accession>A0ABQ9D603</accession>
<dbReference type="InterPro" id="IPR002223">
    <property type="entry name" value="Kunitz_BPTI"/>
</dbReference>
<dbReference type="CDD" id="cd00109">
    <property type="entry name" value="Kunitz-type"/>
    <property type="match status" value="1"/>
</dbReference>
<dbReference type="Gene3D" id="4.10.410.10">
    <property type="entry name" value="Pancreatic trypsin inhibitor Kunitz domain"/>
    <property type="match status" value="1"/>
</dbReference>
<evidence type="ECO:0000256" key="1">
    <source>
        <dbReference type="ARBA" id="ARBA00023157"/>
    </source>
</evidence>
<dbReference type="PRINTS" id="PR00759">
    <property type="entry name" value="BASICPTASE"/>
</dbReference>
<dbReference type="Proteomes" id="UP001145742">
    <property type="component" value="Unassembled WGS sequence"/>
</dbReference>
<dbReference type="InterPro" id="IPR036880">
    <property type="entry name" value="Kunitz_BPTI_sf"/>
</dbReference>
<dbReference type="PROSITE" id="PS51390">
    <property type="entry name" value="WAP"/>
    <property type="match status" value="1"/>
</dbReference>
<comment type="caution">
    <text evidence="6">The sequence shown here is derived from an EMBL/GenBank/DDBJ whole genome shotgun (WGS) entry which is preliminary data.</text>
</comment>
<evidence type="ECO:0000259" key="4">
    <source>
        <dbReference type="PROSITE" id="PS50279"/>
    </source>
</evidence>
<feature type="compositionally biased region" description="Acidic residues" evidence="2">
    <location>
        <begin position="308"/>
        <end position="318"/>
    </location>
</feature>
<evidence type="ECO:0000259" key="5">
    <source>
        <dbReference type="PROSITE" id="PS51390"/>
    </source>
</evidence>
<dbReference type="Pfam" id="PF00014">
    <property type="entry name" value="Kunitz_BPTI"/>
    <property type="match status" value="1"/>
</dbReference>
<evidence type="ECO:0000313" key="6">
    <source>
        <dbReference type="EMBL" id="KAJ7413377.1"/>
    </source>
</evidence>
<dbReference type="InterPro" id="IPR020901">
    <property type="entry name" value="Prtase_inh_Kunz-CS"/>
</dbReference>
<sequence length="515" mass="54380">MGGKRQLELLSSKQNWSQMWEVPEVTCELPPPIPGPGLPARHFKLPPGTALAIDFGSMMAQSTLLLGLLALWAQLQAAPIAEFHGEAPAGWPPPGQPRSALLDKSHVPGEEASVVPDPQPGKVISCGKQELCTEQMGKDQLLHGSVPAAAANPALGKLDTGKKPSSGEKTSCGGKTEPQEKPEVVAKPETEGNPAPGEKAVLGEKPEIGAKPESEGEPGAGKEPGSSQGDSEKDDVNAKDDGDDNADDGDSDGDNDSDNDGDDDGDKNKLHDGNDNEDSDNNSDDDSDEDVDGDNSNSTENGDSNSNETDDSNSDENGDGGNNDSYNDDDDDDDDGDESVDGDNSNSNENSDSNSSENSDSNSDENGADSRAMMMMVIMVMVLVTAIALVDKLQGMQGTEKPGYCYHISNVQDTPDESCGPCRMDTSCSRCSRDADCPGVTKCCPSKCGYTCQEPVLDFCYLPSVCGNCKALFRRFFFNASSQQCEEFIYGGCGGNRNNFETKGECSQACSHLGN</sequence>
<feature type="compositionally biased region" description="Basic and acidic residues" evidence="2">
    <location>
        <begin position="177"/>
        <end position="190"/>
    </location>
</feature>
<keyword evidence="7" id="KW-1185">Reference proteome</keyword>
<evidence type="ECO:0000313" key="7">
    <source>
        <dbReference type="Proteomes" id="UP001145742"/>
    </source>
</evidence>
<dbReference type="SUPFAM" id="SSF57362">
    <property type="entry name" value="BPTI-like"/>
    <property type="match status" value="1"/>
</dbReference>
<gene>
    <name evidence="6" type="ORF">WISP_90844</name>
</gene>
<organism evidence="6 7">
    <name type="scientific">Willisornis vidua</name>
    <name type="common">Xingu scale-backed antbird</name>
    <dbReference type="NCBI Taxonomy" id="1566151"/>
    <lineage>
        <taxon>Eukaryota</taxon>
        <taxon>Metazoa</taxon>
        <taxon>Chordata</taxon>
        <taxon>Craniata</taxon>
        <taxon>Vertebrata</taxon>
        <taxon>Euteleostomi</taxon>
        <taxon>Archelosauria</taxon>
        <taxon>Archosauria</taxon>
        <taxon>Dinosauria</taxon>
        <taxon>Saurischia</taxon>
        <taxon>Theropoda</taxon>
        <taxon>Coelurosauria</taxon>
        <taxon>Aves</taxon>
        <taxon>Neognathae</taxon>
        <taxon>Neoaves</taxon>
        <taxon>Telluraves</taxon>
        <taxon>Australaves</taxon>
        <taxon>Passeriformes</taxon>
        <taxon>Thamnophilidae</taxon>
        <taxon>Willisornis</taxon>
    </lineage>
</organism>
<proteinExistence type="predicted"/>
<protein>
    <submittedName>
        <fullName evidence="6">Uncharacterized protein</fullName>
    </submittedName>
</protein>
<dbReference type="CDD" id="cd00199">
    <property type="entry name" value="WAP"/>
    <property type="match status" value="1"/>
</dbReference>
<name>A0ABQ9D603_9PASS</name>
<dbReference type="InterPro" id="IPR036645">
    <property type="entry name" value="Elafin-like_sf"/>
</dbReference>
<feature type="compositionally biased region" description="Low complexity" evidence="2">
    <location>
        <begin position="294"/>
        <end position="307"/>
    </location>
</feature>
<feature type="region of interest" description="Disordered" evidence="2">
    <location>
        <begin position="154"/>
        <end position="367"/>
    </location>
</feature>
<keyword evidence="1" id="KW-1015">Disulfide bond</keyword>
<evidence type="ECO:0000256" key="2">
    <source>
        <dbReference type="SAM" id="MobiDB-lite"/>
    </source>
</evidence>
<feature type="domain" description="BPTI/Kunitz inhibitor" evidence="4">
    <location>
        <begin position="460"/>
        <end position="510"/>
    </location>
</feature>
<feature type="compositionally biased region" description="Acidic residues" evidence="2">
    <location>
        <begin position="275"/>
        <end position="293"/>
    </location>
</feature>
<dbReference type="SMART" id="SM00217">
    <property type="entry name" value="WAP"/>
    <property type="match status" value="1"/>
</dbReference>
<dbReference type="InterPro" id="IPR008197">
    <property type="entry name" value="WAP_dom"/>
</dbReference>
<feature type="compositionally biased region" description="Basic and acidic residues" evidence="2">
    <location>
        <begin position="201"/>
        <end position="214"/>
    </location>
</feature>
<dbReference type="PANTHER" id="PTHR46751:SF1">
    <property type="entry name" value="WAP FOUR-DISULFIDE CORE DOMAIN PROTEIN 6A"/>
    <property type="match status" value="1"/>
</dbReference>
<keyword evidence="3" id="KW-0812">Transmembrane</keyword>
<dbReference type="PANTHER" id="PTHR46751">
    <property type="entry name" value="EPPIN"/>
    <property type="match status" value="1"/>
</dbReference>
<dbReference type="PROSITE" id="PS00280">
    <property type="entry name" value="BPTI_KUNITZ_1"/>
    <property type="match status" value="1"/>
</dbReference>
<dbReference type="InterPro" id="IPR051388">
    <property type="entry name" value="Serpin_venom_toxin"/>
</dbReference>
<feature type="compositionally biased region" description="Low complexity" evidence="2">
    <location>
        <begin position="342"/>
        <end position="361"/>
    </location>
</feature>
<feature type="compositionally biased region" description="Acidic residues" evidence="2">
    <location>
        <begin position="241"/>
        <end position="265"/>
    </location>
</feature>
<feature type="compositionally biased region" description="Basic and acidic residues" evidence="2">
    <location>
        <begin position="230"/>
        <end position="240"/>
    </location>
</feature>
<evidence type="ECO:0000256" key="3">
    <source>
        <dbReference type="SAM" id="Phobius"/>
    </source>
</evidence>
<reference evidence="6" key="1">
    <citation type="submission" date="2019-10" db="EMBL/GenBank/DDBJ databases">
        <authorList>
            <person name="Soares A.E.R."/>
            <person name="Aleixo A."/>
            <person name="Schneider P."/>
            <person name="Miyaki C.Y."/>
            <person name="Schneider M.P."/>
            <person name="Mello C."/>
            <person name="Vasconcelos A.T.R."/>
        </authorList>
    </citation>
    <scope>NUCLEOTIDE SEQUENCE</scope>
    <source>
        <tissue evidence="6">Muscle</tissue>
    </source>
</reference>
<feature type="compositionally biased region" description="Acidic residues" evidence="2">
    <location>
        <begin position="326"/>
        <end position="341"/>
    </location>
</feature>
<feature type="domain" description="WAP" evidence="5">
    <location>
        <begin position="398"/>
        <end position="456"/>
    </location>
</feature>